<dbReference type="PANTHER" id="PTHR18860">
    <property type="entry name" value="14-3-3 PROTEIN"/>
    <property type="match status" value="1"/>
</dbReference>
<dbReference type="STRING" id="37293.ENSANAP00000031685"/>
<dbReference type="Ensembl" id="ENSANAT00000049730.1">
    <property type="protein sequence ID" value="ENSANAP00000031685.1"/>
    <property type="gene ID" value="ENSANAG00000033583.1"/>
</dbReference>
<reference evidence="3" key="1">
    <citation type="submission" date="2025-08" db="UniProtKB">
        <authorList>
            <consortium name="Ensembl"/>
        </authorList>
    </citation>
    <scope>IDENTIFICATION</scope>
</reference>
<evidence type="ECO:0000256" key="1">
    <source>
        <dbReference type="ARBA" id="ARBA00006141"/>
    </source>
</evidence>
<comment type="similarity">
    <text evidence="1">Belongs to the 14-3-3 family.</text>
</comment>
<dbReference type="SMART" id="SM00101">
    <property type="entry name" value="14_3_3"/>
    <property type="match status" value="1"/>
</dbReference>
<protein>
    <recommendedName>
        <fullName evidence="2">14-3-3 domain-containing protein</fullName>
    </recommendedName>
</protein>
<accession>A0A2K5EER5</accession>
<proteinExistence type="inferred from homology"/>
<dbReference type="InterPro" id="IPR023410">
    <property type="entry name" value="14-3-3_domain"/>
</dbReference>
<dbReference type="InterPro" id="IPR036815">
    <property type="entry name" value="14-3-3_dom_sf"/>
</dbReference>
<dbReference type="GeneTree" id="ENSGT01090000260040"/>
<evidence type="ECO:0000259" key="2">
    <source>
        <dbReference type="SMART" id="SM00101"/>
    </source>
</evidence>
<dbReference type="InterPro" id="IPR000308">
    <property type="entry name" value="14-3-3"/>
</dbReference>
<dbReference type="AlphaFoldDB" id="A0A2K5EER5"/>
<keyword evidence="4" id="KW-1185">Reference proteome</keyword>
<dbReference type="Pfam" id="PF00244">
    <property type="entry name" value="14-3-3"/>
    <property type="match status" value="1"/>
</dbReference>
<feature type="domain" description="14-3-3" evidence="2">
    <location>
        <begin position="1"/>
        <end position="105"/>
    </location>
</feature>
<organism evidence="3 4">
    <name type="scientific">Aotus nancymaae</name>
    <name type="common">Ma's night monkey</name>
    <dbReference type="NCBI Taxonomy" id="37293"/>
    <lineage>
        <taxon>Eukaryota</taxon>
        <taxon>Metazoa</taxon>
        <taxon>Chordata</taxon>
        <taxon>Craniata</taxon>
        <taxon>Vertebrata</taxon>
        <taxon>Euteleostomi</taxon>
        <taxon>Mammalia</taxon>
        <taxon>Eutheria</taxon>
        <taxon>Euarchontoglires</taxon>
        <taxon>Primates</taxon>
        <taxon>Haplorrhini</taxon>
        <taxon>Platyrrhini</taxon>
        <taxon>Aotidae</taxon>
        <taxon>Aotus</taxon>
    </lineage>
</organism>
<evidence type="ECO:0000313" key="3">
    <source>
        <dbReference type="Ensembl" id="ENSANAP00000031685.1"/>
    </source>
</evidence>
<dbReference type="InterPro" id="IPR023409">
    <property type="entry name" value="14-3-3_CS"/>
</dbReference>
<dbReference type="PROSITE" id="PS00797">
    <property type="entry name" value="1433_2"/>
    <property type="match status" value="1"/>
</dbReference>
<reference evidence="3" key="2">
    <citation type="submission" date="2025-09" db="UniProtKB">
        <authorList>
            <consortium name="Ensembl"/>
        </authorList>
    </citation>
    <scope>IDENTIFICATION</scope>
</reference>
<evidence type="ECO:0000313" key="4">
    <source>
        <dbReference type="Proteomes" id="UP000233020"/>
    </source>
</evidence>
<dbReference type="PRINTS" id="PR00305">
    <property type="entry name" value="1433ZETA"/>
</dbReference>
<dbReference type="Proteomes" id="UP000233020">
    <property type="component" value="Unplaced"/>
</dbReference>
<dbReference type="Gene3D" id="1.20.190.20">
    <property type="entry name" value="14-3-3 domain"/>
    <property type="match status" value="1"/>
</dbReference>
<sequence>MKGDYFQYLAEVACETFDICKKDATPHPIRLGLALNFFVFCYETLNNPELAYTLAKTAFDEAIAELDTLNEDSYKDSTLIMQLLRDNLTLWTSDSAGEEFDAAEGAEN</sequence>
<name>A0A2K5EER5_AOTNA</name>
<dbReference type="OMA" id="REMQATH"/>
<dbReference type="SUPFAM" id="SSF48445">
    <property type="entry name" value="14-3-3 protein"/>
    <property type="match status" value="1"/>
</dbReference>